<dbReference type="GO" id="GO:0005739">
    <property type="term" value="C:mitochondrion"/>
    <property type="evidence" value="ECO:0007669"/>
    <property type="project" value="TreeGrafter"/>
</dbReference>
<sequence>MYEVTGRGSGEGKSRRSESYGLKPMNCPGHCLLFKSQITPTATCQCAMRTSARCTQRSLRITDWFDACGRFHQDDGHIFSRPQQIRSESHLRWDSWICMKTFGLGPYRLVLSTRPEEDYIGIGDWDMRDCARLWIAPDVNGR</sequence>
<reference evidence="2" key="2">
    <citation type="journal article" date="2023" name="IMA Fungus">
        <title>Comparative genomic study of the Penicillium genus elucidates a diverse pangenome and 15 lateral gene transfer events.</title>
        <authorList>
            <person name="Petersen C."/>
            <person name="Sorensen T."/>
            <person name="Nielsen M.R."/>
            <person name="Sondergaard T.E."/>
            <person name="Sorensen J.L."/>
            <person name="Fitzpatrick D.A."/>
            <person name="Frisvad J.C."/>
            <person name="Nielsen K.L."/>
        </authorList>
    </citation>
    <scope>NUCLEOTIDE SEQUENCE</scope>
    <source>
        <strain evidence="2">IBT 16849</strain>
    </source>
</reference>
<dbReference type="PANTHER" id="PTHR11451">
    <property type="entry name" value="THREONINE-TRNA LIGASE"/>
    <property type="match status" value="1"/>
</dbReference>
<evidence type="ECO:0000256" key="1">
    <source>
        <dbReference type="ARBA" id="ARBA00022917"/>
    </source>
</evidence>
<evidence type="ECO:0000313" key="3">
    <source>
        <dbReference type="Proteomes" id="UP001150879"/>
    </source>
</evidence>
<keyword evidence="1" id="KW-0648">Protein biosynthesis</keyword>
<dbReference type="EMBL" id="JAPQKP010000005">
    <property type="protein sequence ID" value="KAJ5188179.1"/>
    <property type="molecule type" value="Genomic_DNA"/>
</dbReference>
<dbReference type="GO" id="GO:0004829">
    <property type="term" value="F:threonine-tRNA ligase activity"/>
    <property type="evidence" value="ECO:0007669"/>
    <property type="project" value="TreeGrafter"/>
</dbReference>
<comment type="caution">
    <text evidence="2">The sequence shown here is derived from an EMBL/GenBank/DDBJ whole genome shotgun (WGS) entry which is preliminary data.</text>
</comment>
<dbReference type="SUPFAM" id="SSF55681">
    <property type="entry name" value="Class II aaRS and biotin synthetases"/>
    <property type="match status" value="1"/>
</dbReference>
<protein>
    <submittedName>
        <fullName evidence="2">Aminoacyl-tRNA synthetase class II</fullName>
    </submittedName>
</protein>
<keyword evidence="3" id="KW-1185">Reference proteome</keyword>
<dbReference type="AlphaFoldDB" id="A0A9W9J1T6"/>
<name>A0A9W9J1T6_9EURO</name>
<evidence type="ECO:0000313" key="2">
    <source>
        <dbReference type="EMBL" id="KAJ5188179.1"/>
    </source>
</evidence>
<dbReference type="GO" id="GO:0006435">
    <property type="term" value="P:threonyl-tRNA aminoacylation"/>
    <property type="evidence" value="ECO:0007669"/>
    <property type="project" value="TreeGrafter"/>
</dbReference>
<dbReference type="PANTHER" id="PTHR11451:SF50">
    <property type="entry name" value="THREONINE--TRNA LIGASE, MITOCHONDRIAL"/>
    <property type="match status" value="1"/>
</dbReference>
<dbReference type="InterPro" id="IPR045864">
    <property type="entry name" value="aa-tRNA-synth_II/BPL/LPL"/>
</dbReference>
<dbReference type="Gene3D" id="3.30.930.10">
    <property type="entry name" value="Bira Bifunctional Protein, Domain 2"/>
    <property type="match status" value="1"/>
</dbReference>
<organism evidence="2 3">
    <name type="scientific">Penicillium cf. griseofulvum</name>
    <dbReference type="NCBI Taxonomy" id="2972120"/>
    <lineage>
        <taxon>Eukaryota</taxon>
        <taxon>Fungi</taxon>
        <taxon>Dikarya</taxon>
        <taxon>Ascomycota</taxon>
        <taxon>Pezizomycotina</taxon>
        <taxon>Eurotiomycetes</taxon>
        <taxon>Eurotiomycetidae</taxon>
        <taxon>Eurotiales</taxon>
        <taxon>Aspergillaceae</taxon>
        <taxon>Penicillium</taxon>
    </lineage>
</organism>
<accession>A0A9W9J1T6</accession>
<proteinExistence type="predicted"/>
<dbReference type="Proteomes" id="UP001150879">
    <property type="component" value="Unassembled WGS sequence"/>
</dbReference>
<reference evidence="2" key="1">
    <citation type="submission" date="2022-11" db="EMBL/GenBank/DDBJ databases">
        <authorList>
            <person name="Petersen C."/>
        </authorList>
    </citation>
    <scope>NUCLEOTIDE SEQUENCE</scope>
    <source>
        <strain evidence="2">IBT 16849</strain>
    </source>
</reference>
<gene>
    <name evidence="2" type="ORF">N7472_007193</name>
</gene>